<dbReference type="PANTHER" id="PTHR16779">
    <property type="entry name" value="BETA-1,4-MANNOSYLTRANSFERASE EGH"/>
    <property type="match status" value="1"/>
</dbReference>
<reference evidence="3 4" key="1">
    <citation type="journal article" date="2019" name="Int. J. Syst. Evol. Microbiol.">
        <title>The Global Catalogue of Microorganisms (GCM) 10K type strain sequencing project: providing services to taxonomists for standard genome sequencing and annotation.</title>
        <authorList>
            <consortium name="The Broad Institute Genomics Platform"/>
            <consortium name="The Broad Institute Genome Sequencing Center for Infectious Disease"/>
            <person name="Wu L."/>
            <person name="Ma J."/>
        </authorList>
    </citation>
    <scope>NUCLEOTIDE SEQUENCE [LARGE SCALE GENOMIC DNA]</scope>
    <source>
        <strain evidence="3 4">CGMCC 1.12563</strain>
    </source>
</reference>
<evidence type="ECO:0000313" key="3">
    <source>
        <dbReference type="EMBL" id="MFD1514575.1"/>
    </source>
</evidence>
<comment type="caution">
    <text evidence="3">The sequence shown here is derived from an EMBL/GenBank/DDBJ whole genome shotgun (WGS) entry which is preliminary data.</text>
</comment>
<dbReference type="InterPro" id="IPR027389">
    <property type="entry name" value="B_mannosylTrfase_Bre-3/Egh"/>
</dbReference>
<feature type="transmembrane region" description="Helical" evidence="1">
    <location>
        <begin position="275"/>
        <end position="294"/>
    </location>
</feature>
<keyword evidence="1" id="KW-1133">Transmembrane helix</keyword>
<accession>A0ABD6AXE2</accession>
<feature type="transmembrane region" description="Helical" evidence="1">
    <location>
        <begin position="300"/>
        <end position="320"/>
    </location>
</feature>
<keyword evidence="1" id="KW-0812">Transmembrane</keyword>
<dbReference type="AlphaFoldDB" id="A0ABD6AXE2"/>
<evidence type="ECO:0000313" key="4">
    <source>
        <dbReference type="Proteomes" id="UP001597187"/>
    </source>
</evidence>
<feature type="transmembrane region" description="Helical" evidence="1">
    <location>
        <begin position="332"/>
        <end position="355"/>
    </location>
</feature>
<dbReference type="SUPFAM" id="SSF53448">
    <property type="entry name" value="Nucleotide-diphospho-sugar transferases"/>
    <property type="match status" value="1"/>
</dbReference>
<dbReference type="InterPro" id="IPR029044">
    <property type="entry name" value="Nucleotide-diphossugar_trans"/>
</dbReference>
<dbReference type="RefSeq" id="WP_250874518.1">
    <property type="nucleotide sequence ID" value="NZ_JALXFV010000008.1"/>
</dbReference>
<dbReference type="PANTHER" id="PTHR16779:SF1">
    <property type="entry name" value="BETA-1,4-MANNOSYLTRANSFERASE EGH"/>
    <property type="match status" value="1"/>
</dbReference>
<gene>
    <name evidence="3" type="ORF">ACFSBT_14935</name>
</gene>
<name>A0ABD6AXE2_9EURY</name>
<protein>
    <submittedName>
        <fullName evidence="3">Glycosyltransferase family 2 protein</fullName>
    </submittedName>
</protein>
<dbReference type="Pfam" id="PF13632">
    <property type="entry name" value="Glyco_trans_2_3"/>
    <property type="match status" value="1"/>
</dbReference>
<proteinExistence type="predicted"/>
<keyword evidence="4" id="KW-1185">Reference proteome</keyword>
<organism evidence="3 4">
    <name type="scientific">Halomarina rubra</name>
    <dbReference type="NCBI Taxonomy" id="2071873"/>
    <lineage>
        <taxon>Archaea</taxon>
        <taxon>Methanobacteriati</taxon>
        <taxon>Methanobacteriota</taxon>
        <taxon>Stenosarchaea group</taxon>
        <taxon>Halobacteria</taxon>
        <taxon>Halobacteriales</taxon>
        <taxon>Natronomonadaceae</taxon>
        <taxon>Halomarina</taxon>
    </lineage>
</organism>
<evidence type="ECO:0000259" key="2">
    <source>
        <dbReference type="Pfam" id="PF13632"/>
    </source>
</evidence>
<dbReference type="InterPro" id="IPR001173">
    <property type="entry name" value="Glyco_trans_2-like"/>
</dbReference>
<sequence length="398" mass="43649">MAEWWVDGLVVLLWCALAVYGASTLFWVVEVVALGRRHVRPTDVDYGLDEVQVRILTVDAEAVVRGTVAALPDTVDDVHVVAESEMTVPGATVHVVPESFACAASYKGRALEWARRNVPCEREYVLYLDEDTIVTDLHGVPDRDVVQFTELPIYTGSWLTYWCEVFRVGYQTEQCAFGTLRYPLYAWGGGIAVRHELEQQVTWDASTVTEDTSFVWRAAAGEAVSFGVVDARFRNQAPPSVVALVRQRRRWLSGTLGDLASLPLRYKLLANTRTVAWAFSPVVPLLALATLLVPESAPSLGTYALVSALLLSVLFVYTAAGARAYRKRPHVALGLLVLTPLLVVVHAVGALWGVLRPVGTFTVTEKVTPETLEARHPDLDDGALTGHVGTDRLVQADD</sequence>
<feature type="domain" description="Glycosyltransferase 2-like" evidence="2">
    <location>
        <begin position="124"/>
        <end position="314"/>
    </location>
</feature>
<dbReference type="Proteomes" id="UP001597187">
    <property type="component" value="Unassembled WGS sequence"/>
</dbReference>
<keyword evidence="1" id="KW-0472">Membrane</keyword>
<feature type="transmembrane region" description="Helical" evidence="1">
    <location>
        <begin position="6"/>
        <end position="29"/>
    </location>
</feature>
<evidence type="ECO:0000256" key="1">
    <source>
        <dbReference type="SAM" id="Phobius"/>
    </source>
</evidence>
<dbReference type="EMBL" id="JBHUDC010000008">
    <property type="protein sequence ID" value="MFD1514575.1"/>
    <property type="molecule type" value="Genomic_DNA"/>
</dbReference>